<protein>
    <submittedName>
        <fullName evidence="1">Uncharacterized protein</fullName>
    </submittedName>
</protein>
<evidence type="ECO:0000313" key="1">
    <source>
        <dbReference type="EMBL" id="QHT25233.1"/>
    </source>
</evidence>
<reference evidence="1" key="1">
    <citation type="journal article" date="2020" name="Nature">
        <title>Giant virus diversity and host interactions through global metagenomics.</title>
        <authorList>
            <person name="Schulz F."/>
            <person name="Roux S."/>
            <person name="Paez-Espino D."/>
            <person name="Jungbluth S."/>
            <person name="Walsh D.A."/>
            <person name="Denef V.J."/>
            <person name="McMahon K.D."/>
            <person name="Konstantinidis K.T."/>
            <person name="Eloe-Fadrosh E.A."/>
            <person name="Kyrpides N.C."/>
            <person name="Woyke T."/>
        </authorList>
    </citation>
    <scope>NUCLEOTIDE SEQUENCE</scope>
    <source>
        <strain evidence="1">GVMAG-M-3300023179-150</strain>
    </source>
</reference>
<dbReference type="EMBL" id="MN739760">
    <property type="protein sequence ID" value="QHT25233.1"/>
    <property type="molecule type" value="Genomic_DNA"/>
</dbReference>
<name>A0A6C0EA07_9ZZZZ</name>
<dbReference type="AlphaFoldDB" id="A0A6C0EA07"/>
<proteinExistence type="predicted"/>
<sequence>MNTELILLGVLLILSLPVLGYNIKLVIIALLVFFLCYPEQREKILNNPIIKTTFQKIKDVNNSILPNKYMILIGEGNSIIKDLDKLKLKQPLKGQLVSIHITWNSFVKLIKLVLDENNNKVYLHHHYDTLKDHRKKLLNQLTGLIVGSSPGKDEKIRKIIKKVTNVIHQLMLLLEKRINNEWYRNPHNKISQIQWIGPQPYDKDDIEVI</sequence>
<organism evidence="1">
    <name type="scientific">viral metagenome</name>
    <dbReference type="NCBI Taxonomy" id="1070528"/>
    <lineage>
        <taxon>unclassified sequences</taxon>
        <taxon>metagenomes</taxon>
        <taxon>organismal metagenomes</taxon>
    </lineage>
</organism>
<accession>A0A6C0EA07</accession>